<dbReference type="Proteomes" id="UP000037943">
    <property type="component" value="Unassembled WGS sequence"/>
</dbReference>
<keyword evidence="3" id="KW-1185">Reference proteome</keyword>
<protein>
    <submittedName>
        <fullName evidence="1">Uncharacterized protein</fullName>
    </submittedName>
</protein>
<dbReference type="RefSeq" id="WP_005742152.1">
    <property type="nucleotide sequence ID" value="NZ_LGLK01000057.1"/>
</dbReference>
<organism evidence="1 3">
    <name type="scientific">Pseudomonas amygdali pv. lachrymans</name>
    <name type="common">Pseudomonas syringae pv. lachrymans</name>
    <dbReference type="NCBI Taxonomy" id="53707"/>
    <lineage>
        <taxon>Bacteria</taxon>
        <taxon>Pseudomonadati</taxon>
        <taxon>Pseudomonadota</taxon>
        <taxon>Gammaproteobacteria</taxon>
        <taxon>Pseudomonadales</taxon>
        <taxon>Pseudomonadaceae</taxon>
        <taxon>Pseudomonas</taxon>
        <taxon>Pseudomonas amygdali</taxon>
    </lineage>
</organism>
<evidence type="ECO:0000313" key="2">
    <source>
        <dbReference type="EMBL" id="KPC18008.1"/>
    </source>
</evidence>
<name>A0ABR5KQW9_PSEAV</name>
<gene>
    <name evidence="1" type="ORF">AC499_0251</name>
    <name evidence="2" type="ORF">AC499_1210</name>
</gene>
<accession>A0ABR5KQW9</accession>
<proteinExistence type="predicted"/>
<evidence type="ECO:0000313" key="1">
    <source>
        <dbReference type="EMBL" id="KPC17049.1"/>
    </source>
</evidence>
<dbReference type="EMBL" id="LGLK01000057">
    <property type="protein sequence ID" value="KPC17049.1"/>
    <property type="molecule type" value="Genomic_DNA"/>
</dbReference>
<evidence type="ECO:0000313" key="3">
    <source>
        <dbReference type="Proteomes" id="UP000037943"/>
    </source>
</evidence>
<reference evidence="1 3" key="2">
    <citation type="submission" date="2015-10" db="EMBL/GenBank/DDBJ databases">
        <title>Comparative genomics and high-throughput reverse genetic screens identify a new phytobacterial MAMP and an Arabidopsis receptor required for immune elicitation.</title>
        <authorList>
            <person name="Mott G.A."/>
            <person name="Thakur S."/>
            <person name="Wang P.W."/>
            <person name="Desveaux D."/>
            <person name="Guttman D.S."/>
        </authorList>
    </citation>
    <scope>NUCLEOTIDE SEQUENCE [LARGE SCALE GENOMIC DNA]</scope>
    <source>
        <strain evidence="1 3">107</strain>
    </source>
</reference>
<dbReference type="GeneID" id="39474154"/>
<dbReference type="EMBL" id="LGLK01000057">
    <property type="protein sequence ID" value="KPC18008.1"/>
    <property type="molecule type" value="Genomic_DNA"/>
</dbReference>
<sequence>MSQRLAKLVPPYMDKHHSFQMIGALPDDNRLIRIGMQDPQVKAVRPFLQGESRDWVMVEFWSDDLELIQVAAKHLADCVKLELLQGNFDRSELGLN</sequence>
<reference evidence="1 3" key="1">
    <citation type="submission" date="2015-07" db="EMBL/GenBank/DDBJ databases">
        <authorList>
            <person name="O'Brien H.E."/>
            <person name="Thakur S."/>
            <person name="Gong Y."/>
            <person name="Wang P.W."/>
            <person name="Guttman D.S."/>
        </authorList>
    </citation>
    <scope>NUCLEOTIDE SEQUENCE [LARGE SCALE GENOMIC DNA]</scope>
    <source>
        <strain evidence="1 3">107</strain>
    </source>
</reference>
<comment type="caution">
    <text evidence="1">The sequence shown here is derived from an EMBL/GenBank/DDBJ whole genome shotgun (WGS) entry which is preliminary data.</text>
</comment>